<name>A0A7J7QVV7_MYOMY</name>
<dbReference type="InterPro" id="IPR013783">
    <property type="entry name" value="Ig-like_fold"/>
</dbReference>
<dbReference type="InterPro" id="IPR015321">
    <property type="entry name" value="TypeI_recpt_CBD"/>
</dbReference>
<evidence type="ECO:0000256" key="8">
    <source>
        <dbReference type="SAM" id="Phobius"/>
    </source>
</evidence>
<evidence type="ECO:0000256" key="7">
    <source>
        <dbReference type="ARBA" id="ARBA00023180"/>
    </source>
</evidence>
<evidence type="ECO:0000256" key="9">
    <source>
        <dbReference type="SAM" id="SignalP"/>
    </source>
</evidence>
<comment type="caution">
    <text evidence="12">The sequence shown here is derived from an EMBL/GenBank/DDBJ whole genome shotgun (WGS) entry which is preliminary data.</text>
</comment>
<evidence type="ECO:0000259" key="10">
    <source>
        <dbReference type="Pfam" id="PF09240"/>
    </source>
</evidence>
<feature type="chain" id="PRO_5029516729" evidence="9">
    <location>
        <begin position="18"/>
        <end position="384"/>
    </location>
</feature>
<dbReference type="SUPFAM" id="SSF49265">
    <property type="entry name" value="Fibronectin type III"/>
    <property type="match status" value="1"/>
</dbReference>
<feature type="domain" description="Type I cytokine receptor cytokine-binding" evidence="10">
    <location>
        <begin position="115"/>
        <end position="205"/>
    </location>
</feature>
<dbReference type="VEuPathDB" id="HostDB:GeneID_118657316"/>
<dbReference type="GO" id="GO:0009897">
    <property type="term" value="C:external side of plasma membrane"/>
    <property type="evidence" value="ECO:0007669"/>
    <property type="project" value="TreeGrafter"/>
</dbReference>
<evidence type="ECO:0000313" key="13">
    <source>
        <dbReference type="Proteomes" id="UP000527355"/>
    </source>
</evidence>
<evidence type="ECO:0000256" key="1">
    <source>
        <dbReference type="ARBA" id="ARBA00004479"/>
    </source>
</evidence>
<keyword evidence="2 8" id="KW-0812">Transmembrane</keyword>
<dbReference type="GO" id="GO:0004896">
    <property type="term" value="F:cytokine receptor activity"/>
    <property type="evidence" value="ECO:0007669"/>
    <property type="project" value="TreeGrafter"/>
</dbReference>
<dbReference type="PANTHER" id="PTHR23037">
    <property type="entry name" value="CYTOKINE RECEPTOR"/>
    <property type="match status" value="1"/>
</dbReference>
<feature type="transmembrane region" description="Helical" evidence="8">
    <location>
        <begin position="309"/>
        <end position="331"/>
    </location>
</feature>
<keyword evidence="4 8" id="KW-1133">Transmembrane helix</keyword>
<evidence type="ECO:0000256" key="2">
    <source>
        <dbReference type="ARBA" id="ARBA00022692"/>
    </source>
</evidence>
<dbReference type="Pfam" id="PF18611">
    <property type="entry name" value="IL3Ra_N"/>
    <property type="match status" value="1"/>
</dbReference>
<reference evidence="12 13" key="1">
    <citation type="journal article" date="2020" name="Nature">
        <title>Six reference-quality genomes reveal evolution of bat adaptations.</title>
        <authorList>
            <person name="Jebb D."/>
            <person name="Huang Z."/>
            <person name="Pippel M."/>
            <person name="Hughes G.M."/>
            <person name="Lavrichenko K."/>
            <person name="Devanna P."/>
            <person name="Winkler S."/>
            <person name="Jermiin L.S."/>
            <person name="Skirmuntt E.C."/>
            <person name="Katzourakis A."/>
            <person name="Burkitt-Gray L."/>
            <person name="Ray D.A."/>
            <person name="Sullivan K.A.M."/>
            <person name="Roscito J.G."/>
            <person name="Kirilenko B.M."/>
            <person name="Davalos L.M."/>
            <person name="Corthals A.P."/>
            <person name="Power M.L."/>
            <person name="Jones G."/>
            <person name="Ransome R.D."/>
            <person name="Dechmann D.K.N."/>
            <person name="Locatelli A.G."/>
            <person name="Puechmaille S.J."/>
            <person name="Fedrigo O."/>
            <person name="Jarvis E.D."/>
            <person name="Hiller M."/>
            <person name="Vernes S.C."/>
            <person name="Myers E.W."/>
            <person name="Teeling E.C."/>
        </authorList>
    </citation>
    <scope>NUCLEOTIDE SEQUENCE [LARGE SCALE GENOMIC DNA]</scope>
    <source>
        <strain evidence="12">MMyoMyo1</strain>
        <tissue evidence="12">Flight muscle</tissue>
    </source>
</reference>
<keyword evidence="5 8" id="KW-0472">Membrane</keyword>
<sequence length="384" mass="43047">MASLWLAALLLAPPVSVLLHKDQDPNPPITNVRMEPGTKRLTWDLRGNVSSIECVEGSTFNAKAENNLFCQFFLLPKCTRTNYTVKVTVIDGEPYSTWIEYPKQEGNPAAAAEGLACEVHDKDALTCRWAVGRAAPSDVQYYFHLEHSSTAQRWACPRYLTTEGKHTACRFDNISAFFDPKQHLFYQFWVTGTSHGDTIPCSELFSELSKIEKLIAPNISASCNESLALLEWDMSSHLQKQFDYELEIRQGANPPFTSTVEEDKSYRLTNPGTFMVKIRARTSSPYLVGQWSAPQRFVCDPGAGALSHVWLSSSLMALATLLTVGTAVFLCRRYSVLKTLFPPIPHLKDPIGGSLQNEKMFTWEAGRPTQEECPVAELQVLREM</sequence>
<dbReference type="OrthoDB" id="9835959at2759"/>
<evidence type="ECO:0000256" key="5">
    <source>
        <dbReference type="ARBA" id="ARBA00023136"/>
    </source>
</evidence>
<keyword evidence="13" id="KW-1185">Reference proteome</keyword>
<keyword evidence="3 9" id="KW-0732">Signal</keyword>
<organism evidence="12 13">
    <name type="scientific">Myotis myotis</name>
    <name type="common">Greater mouse-eared bat</name>
    <name type="synonym">Vespertilio myotis</name>
    <dbReference type="NCBI Taxonomy" id="51298"/>
    <lineage>
        <taxon>Eukaryota</taxon>
        <taxon>Metazoa</taxon>
        <taxon>Chordata</taxon>
        <taxon>Craniata</taxon>
        <taxon>Vertebrata</taxon>
        <taxon>Euteleostomi</taxon>
        <taxon>Mammalia</taxon>
        <taxon>Eutheria</taxon>
        <taxon>Laurasiatheria</taxon>
        <taxon>Chiroptera</taxon>
        <taxon>Yangochiroptera</taxon>
        <taxon>Vespertilionidae</taxon>
        <taxon>Myotis</taxon>
    </lineage>
</organism>
<evidence type="ECO:0000259" key="11">
    <source>
        <dbReference type="Pfam" id="PF18611"/>
    </source>
</evidence>
<feature type="domain" description="IL-3 receptor alpha chain N-terminal" evidence="11">
    <location>
        <begin position="29"/>
        <end position="102"/>
    </location>
</feature>
<feature type="signal peptide" evidence="9">
    <location>
        <begin position="1"/>
        <end position="17"/>
    </location>
</feature>
<proteinExistence type="predicted"/>
<gene>
    <name evidence="12" type="ORF">mMyoMyo1_006791</name>
</gene>
<dbReference type="Gene3D" id="2.60.40.10">
    <property type="entry name" value="Immunoglobulins"/>
    <property type="match status" value="2"/>
</dbReference>
<dbReference type="AlphaFoldDB" id="A0A7J7QVV7"/>
<dbReference type="Pfam" id="PF09240">
    <property type="entry name" value="IL6Ra-bind"/>
    <property type="match status" value="1"/>
</dbReference>
<accession>A0A7J7QVV7</accession>
<keyword evidence="7" id="KW-0325">Glycoprotein</keyword>
<evidence type="ECO:0000256" key="3">
    <source>
        <dbReference type="ARBA" id="ARBA00022729"/>
    </source>
</evidence>
<comment type="subcellular location">
    <subcellularLocation>
        <location evidence="1">Membrane</location>
        <topology evidence="1">Single-pass type I membrane protein</topology>
    </subcellularLocation>
</comment>
<keyword evidence="6 12" id="KW-0675">Receptor</keyword>
<dbReference type="PANTHER" id="PTHR23037:SF46">
    <property type="entry name" value="INTERLEUKIN 5 RECEPTOR SUBUNIT ALPHA"/>
    <property type="match status" value="1"/>
</dbReference>
<dbReference type="EMBL" id="JABWUV010000050">
    <property type="protein sequence ID" value="KAF6267855.1"/>
    <property type="molecule type" value="Genomic_DNA"/>
</dbReference>
<evidence type="ECO:0000256" key="6">
    <source>
        <dbReference type="ARBA" id="ARBA00023170"/>
    </source>
</evidence>
<evidence type="ECO:0000256" key="4">
    <source>
        <dbReference type="ARBA" id="ARBA00022989"/>
    </source>
</evidence>
<dbReference type="InterPro" id="IPR040907">
    <property type="entry name" value="IL3Ra_N"/>
</dbReference>
<dbReference type="Proteomes" id="UP000527355">
    <property type="component" value="Unassembled WGS sequence"/>
</dbReference>
<evidence type="ECO:0000313" key="12">
    <source>
        <dbReference type="EMBL" id="KAF6267855.1"/>
    </source>
</evidence>
<dbReference type="InterPro" id="IPR036116">
    <property type="entry name" value="FN3_sf"/>
</dbReference>
<protein>
    <submittedName>
        <fullName evidence="12">Interleukin 3 receptor subunit alpha</fullName>
    </submittedName>
</protein>
<dbReference type="Gene3D" id="2.60.40.3850">
    <property type="match status" value="1"/>
</dbReference>